<accession>A0A3A5JWJ8</accession>
<sequence length="119" mass="12499">MAWDAEGPALASLANALAKRPMAFVYQPRAHLPLGLSMSNDRAEARAGILQRYPEVGIIEDDPLGPLCGTPAASVGSRPDDLDPVVLQGSRPGPALERHRRQCAACGGDPASSARMAWA</sequence>
<organism evidence="1 2">
    <name type="scientific">Mesorhizobium waimense</name>
    <dbReference type="NCBI Taxonomy" id="1300307"/>
    <lineage>
        <taxon>Bacteria</taxon>
        <taxon>Pseudomonadati</taxon>
        <taxon>Pseudomonadota</taxon>
        <taxon>Alphaproteobacteria</taxon>
        <taxon>Hyphomicrobiales</taxon>
        <taxon>Phyllobacteriaceae</taxon>
        <taxon>Mesorhizobium</taxon>
    </lineage>
</organism>
<dbReference type="SUPFAM" id="SSF53383">
    <property type="entry name" value="PLP-dependent transferases"/>
    <property type="match status" value="1"/>
</dbReference>
<evidence type="ECO:0000313" key="1">
    <source>
        <dbReference type="EMBL" id="RJT26515.1"/>
    </source>
</evidence>
<dbReference type="AlphaFoldDB" id="A0A3A5JWJ8"/>
<dbReference type="Gene3D" id="3.40.640.10">
    <property type="entry name" value="Type I PLP-dependent aspartate aminotransferase-like (Major domain)"/>
    <property type="match status" value="1"/>
</dbReference>
<proteinExistence type="predicted"/>
<evidence type="ECO:0000313" key="2">
    <source>
        <dbReference type="Proteomes" id="UP000272706"/>
    </source>
</evidence>
<dbReference type="Proteomes" id="UP000272706">
    <property type="component" value="Unassembled WGS sequence"/>
</dbReference>
<keyword evidence="2" id="KW-1185">Reference proteome</keyword>
<name>A0A3A5JWJ8_9HYPH</name>
<dbReference type="InterPro" id="IPR015424">
    <property type="entry name" value="PyrdxlP-dep_Trfase"/>
</dbReference>
<dbReference type="InterPro" id="IPR015421">
    <property type="entry name" value="PyrdxlP-dep_Trfase_major"/>
</dbReference>
<gene>
    <name evidence="1" type="ORF">D3227_37230</name>
</gene>
<dbReference type="EMBL" id="QZWZ01000070">
    <property type="protein sequence ID" value="RJT26515.1"/>
    <property type="molecule type" value="Genomic_DNA"/>
</dbReference>
<protein>
    <submittedName>
        <fullName evidence="1">Uncharacterized protein</fullName>
    </submittedName>
</protein>
<reference evidence="1 2" key="1">
    <citation type="submission" date="2018-09" db="EMBL/GenBank/DDBJ databases">
        <title>Mesorhizobium carmichaelinearum sp. nov. isolated from Carmichaelinea spp. root nodules in New Zealand.</title>
        <authorList>
            <person name="De Meyer S.E."/>
        </authorList>
    </citation>
    <scope>NUCLEOTIDE SEQUENCE [LARGE SCALE GENOMIC DNA]</scope>
    <source>
        <strain evidence="1 2">ICMP19557</strain>
    </source>
</reference>
<comment type="caution">
    <text evidence="1">The sequence shown here is derived from an EMBL/GenBank/DDBJ whole genome shotgun (WGS) entry which is preliminary data.</text>
</comment>